<evidence type="ECO:0000313" key="2">
    <source>
        <dbReference type="EMBL" id="AYV86229.1"/>
    </source>
</evidence>
<evidence type="ECO:0000256" key="1">
    <source>
        <dbReference type="SAM" id="MobiDB-lite"/>
    </source>
</evidence>
<dbReference type="Pfam" id="PF01391">
    <property type="entry name" value="Collagen"/>
    <property type="match status" value="2"/>
</dbReference>
<reference evidence="2" key="1">
    <citation type="submission" date="2018-10" db="EMBL/GenBank/DDBJ databases">
        <title>Hidden diversity of soil giant viruses.</title>
        <authorList>
            <person name="Schulz F."/>
            <person name="Alteio L."/>
            <person name="Goudeau D."/>
            <person name="Ryan E.M."/>
            <person name="Malmstrom R.R."/>
            <person name="Blanchard J."/>
            <person name="Woyke T."/>
        </authorList>
    </citation>
    <scope>NUCLEOTIDE SEQUENCE</scope>
    <source>
        <strain evidence="2">SMV1</strain>
    </source>
</reference>
<dbReference type="GO" id="GO:0030020">
    <property type="term" value="F:extracellular matrix structural constituent conferring tensile strength"/>
    <property type="evidence" value="ECO:0007669"/>
    <property type="project" value="TreeGrafter"/>
</dbReference>
<name>A0A3G5AKA2_9VIRU</name>
<sequence length="362" mass="33532">MGKRCHKKKCGERCCCIPGPPGAPGATGSTGATGQTGATGVQGPTGPSGGPVGPTGAIGPQGNTGSTGATGNTGATGDPGQTGATGSTGATGQTGNTGATGATGPQGPTGPTGIQGPTGPSGGPVGPTGATGATGQTGNTGATGSTGATGPQGNTGATGQTGNTGPTGPTGATGPQGITGPTGATGQTGATGPLAPPGTGTFLFGSTPLTPNTISSSAGGAALTGVALGTGVGAPVTVTGGVINDPIFSLAFPIPFGTKLVNIIASATVGATYSPPPGTITTISVSLYGSGTGTTPYNKNFLTSVDVLTIVGSASPFLTATVASSFNLVISAVDMIVVFEMRTSPGTAASFSGFFTANIATQ</sequence>
<protein>
    <recommendedName>
        <fullName evidence="3">Collagen-like protein</fullName>
    </recommendedName>
</protein>
<dbReference type="GO" id="GO:0030198">
    <property type="term" value="P:extracellular matrix organization"/>
    <property type="evidence" value="ECO:0007669"/>
    <property type="project" value="TreeGrafter"/>
</dbReference>
<dbReference type="PANTHER" id="PTHR24023:SF1095">
    <property type="entry name" value="EGF-LIKE DOMAIN-CONTAINING PROTEIN"/>
    <property type="match status" value="1"/>
</dbReference>
<feature type="compositionally biased region" description="Low complexity" evidence="1">
    <location>
        <begin position="63"/>
        <end position="118"/>
    </location>
</feature>
<dbReference type="InterPro" id="IPR050149">
    <property type="entry name" value="Collagen_superfamily"/>
</dbReference>
<accession>A0A3G5AKA2</accession>
<dbReference type="EMBL" id="MK072499">
    <property type="protein sequence ID" value="AYV86229.1"/>
    <property type="molecule type" value="Genomic_DNA"/>
</dbReference>
<dbReference type="GO" id="GO:0005615">
    <property type="term" value="C:extracellular space"/>
    <property type="evidence" value="ECO:0007669"/>
    <property type="project" value="TreeGrafter"/>
</dbReference>
<evidence type="ECO:0008006" key="3">
    <source>
        <dbReference type="Google" id="ProtNLM"/>
    </source>
</evidence>
<dbReference type="PANTHER" id="PTHR24023">
    <property type="entry name" value="COLLAGEN ALPHA"/>
    <property type="match status" value="1"/>
</dbReference>
<dbReference type="GO" id="GO:0031012">
    <property type="term" value="C:extracellular matrix"/>
    <property type="evidence" value="ECO:0007669"/>
    <property type="project" value="TreeGrafter"/>
</dbReference>
<feature type="region of interest" description="Disordered" evidence="1">
    <location>
        <begin position="21"/>
        <end position="207"/>
    </location>
</feature>
<feature type="compositionally biased region" description="Low complexity" evidence="1">
    <location>
        <begin position="24"/>
        <end position="45"/>
    </location>
</feature>
<gene>
    <name evidence="2" type="ORF">Solumvirus2_36</name>
</gene>
<feature type="compositionally biased region" description="Low complexity" evidence="1">
    <location>
        <begin position="127"/>
        <end position="201"/>
    </location>
</feature>
<organism evidence="2">
    <name type="scientific">Solumvirus sp</name>
    <dbReference type="NCBI Taxonomy" id="2487773"/>
    <lineage>
        <taxon>Viruses</taxon>
        <taxon>Pithoviruses</taxon>
    </lineage>
</organism>
<dbReference type="InterPro" id="IPR008160">
    <property type="entry name" value="Collagen"/>
</dbReference>
<proteinExistence type="predicted"/>